<sequence length="87" mass="9874">PLPHSVLEDVRRAIEVLHRHNIVFGDLRLPNIMVRQHGSRSPCVDFDWAAIAGQGRYPATISDLDVWAPTVVPYGVMEKEHDLHLLE</sequence>
<name>A0AAD7NH01_9AGAR</name>
<feature type="non-terminal residue" evidence="2">
    <location>
        <position position="87"/>
    </location>
</feature>
<keyword evidence="3" id="KW-1185">Reference proteome</keyword>
<dbReference type="InterPro" id="IPR000719">
    <property type="entry name" value="Prot_kinase_dom"/>
</dbReference>
<dbReference type="AlphaFoldDB" id="A0AAD7NH01"/>
<proteinExistence type="predicted"/>
<dbReference type="GO" id="GO:0005524">
    <property type="term" value="F:ATP binding"/>
    <property type="evidence" value="ECO:0007669"/>
    <property type="project" value="InterPro"/>
</dbReference>
<dbReference type="GO" id="GO:0004672">
    <property type="term" value="F:protein kinase activity"/>
    <property type="evidence" value="ECO:0007669"/>
    <property type="project" value="InterPro"/>
</dbReference>
<organism evidence="2 3">
    <name type="scientific">Mycena maculata</name>
    <dbReference type="NCBI Taxonomy" id="230809"/>
    <lineage>
        <taxon>Eukaryota</taxon>
        <taxon>Fungi</taxon>
        <taxon>Dikarya</taxon>
        <taxon>Basidiomycota</taxon>
        <taxon>Agaricomycotina</taxon>
        <taxon>Agaricomycetes</taxon>
        <taxon>Agaricomycetidae</taxon>
        <taxon>Agaricales</taxon>
        <taxon>Marasmiineae</taxon>
        <taxon>Mycenaceae</taxon>
        <taxon>Mycena</taxon>
    </lineage>
</organism>
<evidence type="ECO:0000259" key="1">
    <source>
        <dbReference type="PROSITE" id="PS50011"/>
    </source>
</evidence>
<evidence type="ECO:0000313" key="2">
    <source>
        <dbReference type="EMBL" id="KAJ7761882.1"/>
    </source>
</evidence>
<gene>
    <name evidence="2" type="ORF">DFH07DRAFT_679814</name>
</gene>
<evidence type="ECO:0000313" key="3">
    <source>
        <dbReference type="Proteomes" id="UP001215280"/>
    </source>
</evidence>
<dbReference type="SUPFAM" id="SSF56112">
    <property type="entry name" value="Protein kinase-like (PK-like)"/>
    <property type="match status" value="1"/>
</dbReference>
<protein>
    <recommendedName>
        <fullName evidence="1">Protein kinase domain-containing protein</fullName>
    </recommendedName>
</protein>
<comment type="caution">
    <text evidence="2">The sequence shown here is derived from an EMBL/GenBank/DDBJ whole genome shotgun (WGS) entry which is preliminary data.</text>
</comment>
<dbReference type="InterPro" id="IPR011009">
    <property type="entry name" value="Kinase-like_dom_sf"/>
</dbReference>
<dbReference type="Gene3D" id="1.10.510.10">
    <property type="entry name" value="Transferase(Phosphotransferase) domain 1"/>
    <property type="match status" value="1"/>
</dbReference>
<reference evidence="2" key="1">
    <citation type="submission" date="2023-03" db="EMBL/GenBank/DDBJ databases">
        <title>Massive genome expansion in bonnet fungi (Mycena s.s.) driven by repeated elements and novel gene families across ecological guilds.</title>
        <authorList>
            <consortium name="Lawrence Berkeley National Laboratory"/>
            <person name="Harder C.B."/>
            <person name="Miyauchi S."/>
            <person name="Viragh M."/>
            <person name="Kuo A."/>
            <person name="Thoen E."/>
            <person name="Andreopoulos B."/>
            <person name="Lu D."/>
            <person name="Skrede I."/>
            <person name="Drula E."/>
            <person name="Henrissat B."/>
            <person name="Morin E."/>
            <person name="Kohler A."/>
            <person name="Barry K."/>
            <person name="LaButti K."/>
            <person name="Morin E."/>
            <person name="Salamov A."/>
            <person name="Lipzen A."/>
            <person name="Mereny Z."/>
            <person name="Hegedus B."/>
            <person name="Baldrian P."/>
            <person name="Stursova M."/>
            <person name="Weitz H."/>
            <person name="Taylor A."/>
            <person name="Grigoriev I.V."/>
            <person name="Nagy L.G."/>
            <person name="Martin F."/>
            <person name="Kauserud H."/>
        </authorList>
    </citation>
    <scope>NUCLEOTIDE SEQUENCE</scope>
    <source>
        <strain evidence="2">CBHHK188m</strain>
    </source>
</reference>
<dbReference type="EMBL" id="JARJLG010000044">
    <property type="protein sequence ID" value="KAJ7761882.1"/>
    <property type="molecule type" value="Genomic_DNA"/>
</dbReference>
<dbReference type="Proteomes" id="UP001215280">
    <property type="component" value="Unassembled WGS sequence"/>
</dbReference>
<feature type="non-terminal residue" evidence="2">
    <location>
        <position position="1"/>
    </location>
</feature>
<accession>A0AAD7NH01</accession>
<dbReference type="PROSITE" id="PS50011">
    <property type="entry name" value="PROTEIN_KINASE_DOM"/>
    <property type="match status" value="1"/>
</dbReference>
<feature type="domain" description="Protein kinase" evidence="1">
    <location>
        <begin position="1"/>
        <end position="87"/>
    </location>
</feature>